<dbReference type="STRING" id="3702.A0A1P8APZ3"/>
<evidence type="ECO:0000313" key="3">
    <source>
        <dbReference type="Araport" id="AT1G68325"/>
    </source>
</evidence>
<dbReference type="EMBL" id="CP002684">
    <property type="protein sequence ID" value="ANM58728.1"/>
    <property type="molecule type" value="Genomic_DNA"/>
</dbReference>
<gene>
    <name evidence="3 4" type="ordered locus">At1g68325</name>
</gene>
<dbReference type="GO" id="GO:0016874">
    <property type="term" value="F:ligase activity"/>
    <property type="evidence" value="ECO:0007669"/>
    <property type="project" value="UniProtKB-KW"/>
</dbReference>
<dbReference type="GO" id="GO:0006412">
    <property type="term" value="P:translation"/>
    <property type="evidence" value="ECO:0007669"/>
    <property type="project" value="UniProtKB-KW"/>
</dbReference>
<evidence type="ECO:0000313" key="4">
    <source>
        <dbReference type="EMBL" id="ANM58728.1"/>
    </source>
</evidence>
<dbReference type="Araport" id="AT1G68325"/>
<keyword evidence="4" id="KW-0436">Ligase</keyword>
<dbReference type="InParanoid" id="A0A1P8APZ3"/>
<dbReference type="KEGG" id="ath:AT1G68325"/>
<dbReference type="TAIR" id="AT1G68325"/>
<proteinExistence type="predicted"/>
<keyword evidence="1" id="KW-0648">Protein biosynthesis</keyword>
<dbReference type="SUPFAM" id="SSF50715">
    <property type="entry name" value="Ribosomal protein L25-like"/>
    <property type="match status" value="1"/>
</dbReference>
<reference evidence="5" key="2">
    <citation type="journal article" date="2017" name="Plant J.">
        <title>Araport11: a complete reannotation of the Arabidopsis thaliana reference genome.</title>
        <authorList>
            <person name="Cheng C.Y."/>
            <person name="Krishnakumar V."/>
            <person name="Chan A.P."/>
            <person name="Thibaud-Nissen F."/>
            <person name="Schobel S."/>
            <person name="Town C.D."/>
        </authorList>
    </citation>
    <scope>GENOME REANNOTATION</scope>
    <source>
        <strain evidence="5">cv. Columbia</strain>
    </source>
</reference>
<evidence type="ECO:0000259" key="2">
    <source>
        <dbReference type="Pfam" id="PF20974"/>
    </source>
</evidence>
<organism evidence="4 5">
    <name type="scientific">Arabidopsis thaliana</name>
    <name type="common">Mouse-ear cress</name>
    <dbReference type="NCBI Taxonomy" id="3702"/>
    <lineage>
        <taxon>Eukaryota</taxon>
        <taxon>Viridiplantae</taxon>
        <taxon>Streptophyta</taxon>
        <taxon>Embryophyta</taxon>
        <taxon>Tracheophyta</taxon>
        <taxon>Spermatophyta</taxon>
        <taxon>Magnoliopsida</taxon>
        <taxon>eudicotyledons</taxon>
        <taxon>Gunneridae</taxon>
        <taxon>Pentapetalae</taxon>
        <taxon>rosids</taxon>
        <taxon>malvids</taxon>
        <taxon>Brassicales</taxon>
        <taxon>Brassicaceae</taxon>
        <taxon>Camelineae</taxon>
        <taxon>Arabidopsis</taxon>
    </lineage>
</organism>
<dbReference type="RefSeq" id="NP_001321143.1">
    <property type="nucleotide sequence ID" value="NM_001334360.1"/>
</dbReference>
<dbReference type="InterPro" id="IPR011035">
    <property type="entry name" value="Ribosomal_bL25/Gln-tRNA_synth"/>
</dbReference>
<feature type="domain" description="tRNA synthetases class I (E and Q) anti-codon binding" evidence="2">
    <location>
        <begin position="31"/>
        <end position="73"/>
    </location>
</feature>
<evidence type="ECO:0000313" key="5">
    <source>
        <dbReference type="Proteomes" id="UP000006548"/>
    </source>
</evidence>
<dbReference type="AlphaFoldDB" id="A0A1P8APZ3"/>
<accession>A0A1P8APZ3</accession>
<name>A0A1P8APZ3_ARATH</name>
<dbReference type="InterPro" id="IPR020056">
    <property type="entry name" value="Rbsml_bL25/Gln-tRNA_synth_N"/>
</dbReference>
<dbReference type="GeneID" id="28717408"/>
<dbReference type="Proteomes" id="UP000006548">
    <property type="component" value="Chromosome 1"/>
</dbReference>
<keyword evidence="5" id="KW-1185">Reference proteome</keyword>
<protein>
    <submittedName>
        <fullName evidence="4">Glutamine-tRNA ligase/glutaminyl-tRNA protein</fullName>
    </submittedName>
</protein>
<dbReference type="Pfam" id="PF20974">
    <property type="entry name" value="tRNA-synt_1c_C2"/>
    <property type="match status" value="1"/>
</dbReference>
<sequence>MLAFVFRNRKQSLRSSGSAHLLVTETGTFSNPGELENWLNDINTNSRVVVSDAFAVPTLKEAALGDKFQFERLDSTPEKLVFNRTVTMKESSSKPG</sequence>
<evidence type="ECO:0000256" key="1">
    <source>
        <dbReference type="ARBA" id="ARBA00022917"/>
    </source>
</evidence>
<dbReference type="Gene3D" id="2.40.240.10">
    <property type="entry name" value="Ribosomal Protein L25, Chain P"/>
    <property type="match status" value="1"/>
</dbReference>
<reference evidence="4 5" key="1">
    <citation type="journal article" date="2000" name="Nature">
        <title>Sequence and analysis of chromosome 1 of the plant Arabidopsis thaliana.</title>
        <authorList>
            <person name="Theologis A."/>
            <person name="Ecker J.R."/>
            <person name="Palm C.J."/>
            <person name="Federspiel N.A."/>
            <person name="Kaul S."/>
            <person name="White O."/>
            <person name="Alonso J."/>
            <person name="Altafi H."/>
            <person name="Araujo R."/>
            <person name="Bowman C.L."/>
            <person name="Brooks S.Y."/>
            <person name="Buehler E."/>
            <person name="Chan A."/>
            <person name="Chao Q."/>
            <person name="Chen H."/>
            <person name="Cheuk R.F."/>
            <person name="Chin C.W."/>
            <person name="Chung M.K."/>
            <person name="Conn L."/>
            <person name="Conway A.B."/>
            <person name="Conway A.R."/>
            <person name="Creasy T.H."/>
            <person name="Dewar K."/>
            <person name="Dunn P."/>
            <person name="Etgu P."/>
            <person name="Feldblyum T.V."/>
            <person name="Feng J."/>
            <person name="Fong B."/>
            <person name="Fujii C.Y."/>
            <person name="Gill J.E."/>
            <person name="Goldsmith A.D."/>
            <person name="Haas B."/>
            <person name="Hansen N.F."/>
            <person name="Hughes B."/>
            <person name="Huizar L."/>
            <person name="Hunter J.L."/>
            <person name="Jenkins J."/>
            <person name="Johnson-Hopson C."/>
            <person name="Khan S."/>
            <person name="Khaykin E."/>
            <person name="Kim C.J."/>
            <person name="Koo H.L."/>
            <person name="Kremenetskaia I."/>
            <person name="Kurtz D.B."/>
            <person name="Kwan A."/>
            <person name="Lam B."/>
            <person name="Langin-Hooper S."/>
            <person name="Lee A."/>
            <person name="Lee J.M."/>
            <person name="Lenz C.A."/>
            <person name="Li J.H."/>
            <person name="Li Y."/>
            <person name="Lin X."/>
            <person name="Liu S.X."/>
            <person name="Liu Z.A."/>
            <person name="Luros J.S."/>
            <person name="Maiti R."/>
            <person name="Marziali A."/>
            <person name="Militscher J."/>
            <person name="Miranda M."/>
            <person name="Nguyen M."/>
            <person name="Nierman W.C."/>
            <person name="Osborne B.I."/>
            <person name="Pai G."/>
            <person name="Peterson J."/>
            <person name="Pham P.K."/>
            <person name="Rizzo M."/>
            <person name="Rooney T."/>
            <person name="Rowley D."/>
            <person name="Sakano H."/>
            <person name="Salzberg S.L."/>
            <person name="Schwartz J.R."/>
            <person name="Shinn P."/>
            <person name="Southwick A.M."/>
            <person name="Sun H."/>
            <person name="Tallon L.J."/>
            <person name="Tambunga G."/>
            <person name="Toriumi M.J."/>
            <person name="Town C.D."/>
            <person name="Utterback T."/>
            <person name="Van Aken S."/>
            <person name="Vaysberg M."/>
            <person name="Vysotskaia V.S."/>
            <person name="Walker M."/>
            <person name="Wu D."/>
            <person name="Yu G."/>
            <person name="Fraser C.M."/>
            <person name="Venter J.C."/>
            <person name="Davis R.W."/>
        </authorList>
    </citation>
    <scope>NUCLEOTIDE SEQUENCE [LARGE SCALE GENOMIC DNA]</scope>
    <source>
        <strain evidence="5">cv. Columbia</strain>
    </source>
</reference>
<dbReference type="InterPro" id="IPR049437">
    <property type="entry name" value="tRNA-synt_1c_C2"/>
</dbReference>
<dbReference type="SMR" id="A0A1P8APZ3"/>